<keyword evidence="3" id="KW-1185">Reference proteome</keyword>
<dbReference type="OrthoDB" id="7161641at2"/>
<dbReference type="Proteomes" id="UP000245680">
    <property type="component" value="Unassembled WGS sequence"/>
</dbReference>
<organism evidence="2 3">
    <name type="scientific">Meridianimarinicoccus roseus</name>
    <dbReference type="NCBI Taxonomy" id="2072018"/>
    <lineage>
        <taxon>Bacteria</taxon>
        <taxon>Pseudomonadati</taxon>
        <taxon>Pseudomonadota</taxon>
        <taxon>Alphaproteobacteria</taxon>
        <taxon>Rhodobacterales</taxon>
        <taxon>Paracoccaceae</taxon>
        <taxon>Meridianimarinicoccus</taxon>
    </lineage>
</organism>
<feature type="region of interest" description="Disordered" evidence="1">
    <location>
        <begin position="1186"/>
        <end position="1206"/>
    </location>
</feature>
<feature type="region of interest" description="Disordered" evidence="1">
    <location>
        <begin position="758"/>
        <end position="778"/>
    </location>
</feature>
<proteinExistence type="predicted"/>
<protein>
    <submittedName>
        <fullName evidence="2">Uncharacterized protein</fullName>
    </submittedName>
</protein>
<feature type="compositionally biased region" description="Pro residues" evidence="1">
    <location>
        <begin position="767"/>
        <end position="776"/>
    </location>
</feature>
<feature type="compositionally biased region" description="Gly residues" evidence="1">
    <location>
        <begin position="1188"/>
        <end position="1206"/>
    </location>
</feature>
<evidence type="ECO:0000256" key="1">
    <source>
        <dbReference type="SAM" id="MobiDB-lite"/>
    </source>
</evidence>
<name>A0A2V2LKS2_9RHOB</name>
<dbReference type="EMBL" id="QGKU01000021">
    <property type="protein sequence ID" value="PWR03687.1"/>
    <property type="molecule type" value="Genomic_DNA"/>
</dbReference>
<feature type="region of interest" description="Disordered" evidence="1">
    <location>
        <begin position="626"/>
        <end position="662"/>
    </location>
</feature>
<dbReference type="RefSeq" id="WP_109810618.1">
    <property type="nucleotide sequence ID" value="NZ_QGKU01000021.1"/>
</dbReference>
<sequence length="1206" mass="122756">MRFLRSCLWCTAALLRWTLRLAAVLGIAALAVLWAVRHAPVAVPPKLVDRLSVRVNQDLAAIGVSARLGRVEIDLRENLSPAVVLDDLALFDRAGDLVVALDRVEAVFSRDDALLARPVPKAVTARGVQVALSRDAEGRLTLQLGDATLLRGASSPAEALERLRARLAEPRLAGLRAIGLDRVGITLNDARDGRRITSRDGALRITRDDAGRLALDADLGVFDDGGGGSDAGRVQVHVISPGGGAQSDLRLTVRGLEPARLRGLAGPGPLDDLLTRLRAPVSLDLVGAIGADGTPRPLAGHLNVGAGAIVLPGAAADVALDGLSADLHLSADRSHLAVADLSLRSSLVSGAGRIDLRRGSGDGLTAQLALSGVRASIPRRDRGAGDGSPGAVAGTGALRPVAARLARAAPATGGGARAPLLLGADRLWADLRIDRNSGALGIGALTLEREGVRAVGRGVLDRGGTGGAPRLALDLHASDPGRAGLFALWPVGIAPRTRVWLDSRLGPAEVTDLRLALRQDFGTVDAPDLALDFDFAGAEIAVSDGLPPLREARGHGALAGGAFGLRLVSGLLPVPDGGAVTLEGATAHIGRLGRDLAPLRITLGAAAALPDALRLLRQPLFQPRAEGASAAAPRPGGGDPGLPDQAGVGAVDAATQPGAAPDGGVLMAPGALSGRVRVDLALDLALGPKATRPPPDFSLDGEILEARSDTLLPGRSLSAERLHIAANPARVTIRGAAQLDSVPLDLLYERGLGLPRRLVQPVSGRPSPRPLPPAPPGRGRLSAVLPLTAAALSALGVSLPPGTLRGQGSAQVSVDLSADGPAEMLLRADLTGLGISVPALGIRKPPGAAGSANLAGRIGGGAVLDRIALRLPGARLDASARMPGGGAPGTLVLDRVVLGRWLDARGRYVPGGRLALTGGTLDLRHLPPRPDGAGDPAGPGIDVTLDRVRLAEGLDLTGLRGALSPRLHGSLTGTVNGIAPVRLRLAHGAPQDGTDGGTGQQTGLALHLTGEDAGAVLRAANLVPFLHGGALDLRLVPRGVPGSYRGQLRIIDTAIRDGPAGASFLSAISVVGAAEQAAGNGIGFSDIRADFMLSRDRIDLMAASATGPSIGMSLDGTVNLATRVLDLQGVVSPIYFLNRVGSFMTRRGEGLIGLHYTVTGPMSAPRLAANPLSVLTPGFLREVFRGQNGQGGASGAGGTSEGSPGQ</sequence>
<comment type="caution">
    <text evidence="2">The sequence shown here is derived from an EMBL/GenBank/DDBJ whole genome shotgun (WGS) entry which is preliminary data.</text>
</comment>
<reference evidence="2 3" key="1">
    <citation type="submission" date="2018-05" db="EMBL/GenBank/DDBJ databases">
        <title>Rhodobacteraceae gen. nov., sp. nov. isolated from sea water.</title>
        <authorList>
            <person name="Ren Y."/>
        </authorList>
    </citation>
    <scope>NUCLEOTIDE SEQUENCE [LARGE SCALE GENOMIC DNA]</scope>
    <source>
        <strain evidence="2 3">TG-679</strain>
    </source>
</reference>
<evidence type="ECO:0000313" key="2">
    <source>
        <dbReference type="EMBL" id="PWR03687.1"/>
    </source>
</evidence>
<dbReference type="AlphaFoldDB" id="A0A2V2LKS2"/>
<accession>A0A2V2LKS2</accession>
<evidence type="ECO:0000313" key="3">
    <source>
        <dbReference type="Proteomes" id="UP000245680"/>
    </source>
</evidence>
<gene>
    <name evidence="2" type="ORF">DKT77_04915</name>
</gene>